<evidence type="ECO:0000256" key="2">
    <source>
        <dbReference type="ARBA" id="ARBA00022679"/>
    </source>
</evidence>
<comment type="catalytic activity">
    <reaction evidence="1 5">
        <text>3'-dephospho-CoA + ATP = 2'-(5''-triphospho-alpha-D-ribosyl)-3'-dephospho-CoA + adenine</text>
        <dbReference type="Rhea" id="RHEA:15117"/>
        <dbReference type="ChEBI" id="CHEBI:16708"/>
        <dbReference type="ChEBI" id="CHEBI:30616"/>
        <dbReference type="ChEBI" id="CHEBI:57328"/>
        <dbReference type="ChEBI" id="CHEBI:61378"/>
        <dbReference type="EC" id="2.4.2.52"/>
    </reaction>
</comment>
<dbReference type="EMBL" id="VCDI01000009">
    <property type="protein sequence ID" value="TLU70960.1"/>
    <property type="molecule type" value="Genomic_DNA"/>
</dbReference>
<keyword evidence="3 5" id="KW-0547">Nucleotide-binding</keyword>
<dbReference type="Pfam" id="PF01874">
    <property type="entry name" value="CitG"/>
    <property type="match status" value="1"/>
</dbReference>
<evidence type="ECO:0000256" key="1">
    <source>
        <dbReference type="ARBA" id="ARBA00001210"/>
    </source>
</evidence>
<comment type="caution">
    <text evidence="6">The sequence shown here is derived from an EMBL/GenBank/DDBJ whole genome shotgun (WGS) entry which is preliminary data.</text>
</comment>
<dbReference type="Proteomes" id="UP000305654">
    <property type="component" value="Unassembled WGS sequence"/>
</dbReference>
<proteinExistence type="inferred from homology"/>
<keyword evidence="6" id="KW-0328">Glycosyltransferase</keyword>
<evidence type="ECO:0000256" key="3">
    <source>
        <dbReference type="ARBA" id="ARBA00022741"/>
    </source>
</evidence>
<evidence type="ECO:0000313" key="7">
    <source>
        <dbReference type="Proteomes" id="UP000305654"/>
    </source>
</evidence>
<dbReference type="InterPro" id="IPR017555">
    <property type="entry name" value="TriPribosyl-deP-CoA_syn"/>
</dbReference>
<comment type="function">
    <text evidence="5">Involved in the formation of 2-(5''-phosphoribosyl)-3'-dephosphocoenzyme-A, the prosthetic group of the acyl-carrier protein of the malonate decarboxylase.</text>
</comment>
<dbReference type="InterPro" id="IPR002736">
    <property type="entry name" value="CitG"/>
</dbReference>
<evidence type="ECO:0000256" key="4">
    <source>
        <dbReference type="ARBA" id="ARBA00022840"/>
    </source>
</evidence>
<evidence type="ECO:0000256" key="5">
    <source>
        <dbReference type="HAMAP-Rule" id="MF_01883"/>
    </source>
</evidence>
<dbReference type="PANTHER" id="PTHR30201">
    <property type="entry name" value="TRIPHOSPHORIBOSYL-DEPHOSPHO-COA SYNTHASE"/>
    <property type="match status" value="1"/>
</dbReference>
<comment type="similarity">
    <text evidence="5">Belongs to the CitG/MdcB family.</text>
</comment>
<reference evidence="6 7" key="1">
    <citation type="submission" date="2019-05" db="EMBL/GenBank/DDBJ databases">
        <authorList>
            <person name="Pankratov T."/>
            <person name="Grouzdev D."/>
        </authorList>
    </citation>
    <scope>NUCLEOTIDE SEQUENCE [LARGE SCALE GENOMIC DNA]</scope>
    <source>
        <strain evidence="6 7">KEBCLARHB70R</strain>
    </source>
</reference>
<dbReference type="NCBIfam" id="TIGR03132">
    <property type="entry name" value="malonate_mdcB"/>
    <property type="match status" value="1"/>
</dbReference>
<keyword evidence="2 5" id="KW-0808">Transferase</keyword>
<accession>A0A5R9IZT1</accession>
<dbReference type="GO" id="GO:0016757">
    <property type="term" value="F:glycosyltransferase activity"/>
    <property type="evidence" value="ECO:0007669"/>
    <property type="project" value="UniProtKB-KW"/>
</dbReference>
<dbReference type="PANTHER" id="PTHR30201:SF2">
    <property type="entry name" value="2-(5''-TRIPHOSPHORIBOSYL)-3'-DEPHOSPHOCOENZYME-A SYNTHASE"/>
    <property type="match status" value="1"/>
</dbReference>
<organism evidence="6 7">
    <name type="scientific">Lichenicoccus roseus</name>
    <dbReference type="NCBI Taxonomy" id="2683649"/>
    <lineage>
        <taxon>Bacteria</taxon>
        <taxon>Pseudomonadati</taxon>
        <taxon>Pseudomonadota</taxon>
        <taxon>Alphaproteobacteria</taxon>
        <taxon>Acetobacterales</taxon>
        <taxon>Acetobacteraceae</taxon>
        <taxon>Lichenicoccus</taxon>
    </lineage>
</organism>
<gene>
    <name evidence="5 6" type="primary">mdcB</name>
    <name evidence="6" type="ORF">FE263_19065</name>
</gene>
<dbReference type="EC" id="2.4.2.52" evidence="5"/>
<dbReference type="GO" id="GO:0051191">
    <property type="term" value="P:prosthetic group biosynthetic process"/>
    <property type="evidence" value="ECO:0007669"/>
    <property type="project" value="TreeGrafter"/>
</dbReference>
<sequence>MTQVAAVLERGPVATDAASIARVATEALLAEVATWPKPGLVSDRDTGSHADMDAALLRASARTLTAWFAELADAGCLDCEMSDLRVIGLRAEAAMLAVTGGVNTHRGAIFGLGLLCAAAGLRQPSSDPRSLGEVVRDRWGAQIARDDEATAGSHGAQARRRFGAGGARIEAARGFPHVYHLALPALRAAAAAGAPATAARVQACFALIAELEDTNLLHRGGRAGLDFARLEARRFLAEGGIAAPDWQQRAARVHEAFVSRRLSPGGSADLLAMAIMLDRLEPASGPGGTPP</sequence>
<evidence type="ECO:0000313" key="6">
    <source>
        <dbReference type="EMBL" id="TLU70960.1"/>
    </source>
</evidence>
<keyword evidence="7" id="KW-1185">Reference proteome</keyword>
<dbReference type="Gene3D" id="1.10.4200.10">
    <property type="entry name" value="Triphosphoribosyl-dephospho-CoA protein"/>
    <property type="match status" value="2"/>
</dbReference>
<dbReference type="GO" id="GO:0005524">
    <property type="term" value="F:ATP binding"/>
    <property type="evidence" value="ECO:0007669"/>
    <property type="project" value="UniProtKB-KW"/>
</dbReference>
<dbReference type="OrthoDB" id="114886at2"/>
<dbReference type="GO" id="GO:0046917">
    <property type="term" value="F:triphosphoribosyl-dephospho-CoA synthase activity"/>
    <property type="evidence" value="ECO:0007669"/>
    <property type="project" value="UniProtKB-UniRule"/>
</dbReference>
<dbReference type="AlphaFoldDB" id="A0A5R9IZT1"/>
<dbReference type="HAMAP" id="MF_01883">
    <property type="entry name" value="MdcB"/>
    <property type="match status" value="1"/>
</dbReference>
<name>A0A5R9IZT1_9PROT</name>
<protein>
    <recommendedName>
        <fullName evidence="5">Probable 2-(5''-triphosphoribosyl)-3'-dephosphocoenzyme-A synthase</fullName>
        <shortName evidence="5">2-(5''-triphosphoribosyl)-3'-dephospho-CoA synthase</shortName>
        <ecNumber evidence="5">2.4.2.52</ecNumber>
    </recommendedName>
</protein>
<dbReference type="RefSeq" id="WP_138327630.1">
    <property type="nucleotide sequence ID" value="NZ_VCDI01000009.1"/>
</dbReference>
<keyword evidence="4 5" id="KW-0067">ATP-binding</keyword>